<name>A0ABW2HW02_9ACTN</name>
<proteinExistence type="predicted"/>
<evidence type="ECO:0000313" key="1">
    <source>
        <dbReference type="EMBL" id="MFC7276332.1"/>
    </source>
</evidence>
<gene>
    <name evidence="1" type="ORF">ACFQS1_20255</name>
</gene>
<reference evidence="2" key="1">
    <citation type="journal article" date="2019" name="Int. J. Syst. Evol. Microbiol.">
        <title>The Global Catalogue of Microorganisms (GCM) 10K type strain sequencing project: providing services to taxonomists for standard genome sequencing and annotation.</title>
        <authorList>
            <consortium name="The Broad Institute Genomics Platform"/>
            <consortium name="The Broad Institute Genome Sequencing Center for Infectious Disease"/>
            <person name="Wu L."/>
            <person name="Ma J."/>
        </authorList>
    </citation>
    <scope>NUCLEOTIDE SEQUENCE [LARGE SCALE GENOMIC DNA]</scope>
    <source>
        <strain evidence="2">XZYJT-10</strain>
    </source>
</reference>
<keyword evidence="2" id="KW-1185">Reference proteome</keyword>
<organism evidence="1 2">
    <name type="scientific">Paractinoplanes rhizophilus</name>
    <dbReference type="NCBI Taxonomy" id="1416877"/>
    <lineage>
        <taxon>Bacteria</taxon>
        <taxon>Bacillati</taxon>
        <taxon>Actinomycetota</taxon>
        <taxon>Actinomycetes</taxon>
        <taxon>Micromonosporales</taxon>
        <taxon>Micromonosporaceae</taxon>
        <taxon>Paractinoplanes</taxon>
    </lineage>
</organism>
<accession>A0ABW2HW02</accession>
<protein>
    <recommendedName>
        <fullName evidence="3">EVE domain-containing protein</fullName>
    </recommendedName>
</protein>
<dbReference type="RefSeq" id="WP_378970531.1">
    <property type="nucleotide sequence ID" value="NZ_JBHTBJ010000014.1"/>
</dbReference>
<dbReference type="EMBL" id="JBHTBJ010000014">
    <property type="protein sequence ID" value="MFC7276332.1"/>
    <property type="molecule type" value="Genomic_DNA"/>
</dbReference>
<evidence type="ECO:0008006" key="3">
    <source>
        <dbReference type="Google" id="ProtNLM"/>
    </source>
</evidence>
<dbReference type="Proteomes" id="UP001596548">
    <property type="component" value="Unassembled WGS sequence"/>
</dbReference>
<evidence type="ECO:0000313" key="2">
    <source>
        <dbReference type="Proteomes" id="UP001596548"/>
    </source>
</evidence>
<sequence>MASFLLTWNPDTARWSDAEFDEAAERSAAGHALPSRWGVGIRKSGIAVGDTAYLVRQRRDRGIVASGRFASEIYEDVRWDGSGRTTTYADVRFDVIVPLVDRLPVVLLKHQVPAVPWDHLQGSGVRVPARSEPGLEALWLAHAGQGRG</sequence>
<comment type="caution">
    <text evidence="1">The sequence shown here is derived from an EMBL/GenBank/DDBJ whole genome shotgun (WGS) entry which is preliminary data.</text>
</comment>